<evidence type="ECO:0000259" key="5">
    <source>
        <dbReference type="Pfam" id="PF25151"/>
    </source>
</evidence>
<organism evidence="6 7">
    <name type="scientific">Glonium stellatum</name>
    <dbReference type="NCBI Taxonomy" id="574774"/>
    <lineage>
        <taxon>Eukaryota</taxon>
        <taxon>Fungi</taxon>
        <taxon>Dikarya</taxon>
        <taxon>Ascomycota</taxon>
        <taxon>Pezizomycotina</taxon>
        <taxon>Dothideomycetes</taxon>
        <taxon>Pleosporomycetidae</taxon>
        <taxon>Gloniales</taxon>
        <taxon>Gloniaceae</taxon>
        <taxon>Glonium</taxon>
    </lineage>
</organism>
<dbReference type="Proteomes" id="UP000250140">
    <property type="component" value="Unassembled WGS sequence"/>
</dbReference>
<name>A0A8E2JRW7_9PEZI</name>
<protein>
    <recommendedName>
        <fullName evidence="8">DUF2428 domain-containing protein</fullName>
    </recommendedName>
</protein>
<feature type="domain" description="DUF2428" evidence="3">
    <location>
        <begin position="727"/>
        <end position="963"/>
    </location>
</feature>
<feature type="domain" description="tRNA (32-2'-O)-methyltransferase regulator THADA-like TPR repeats region" evidence="4">
    <location>
        <begin position="312"/>
        <end position="559"/>
    </location>
</feature>
<dbReference type="SUPFAM" id="SSF48371">
    <property type="entry name" value="ARM repeat"/>
    <property type="match status" value="1"/>
</dbReference>
<evidence type="ECO:0000256" key="2">
    <source>
        <dbReference type="ARBA" id="ARBA00022694"/>
    </source>
</evidence>
<sequence length="1687" mass="189621">MSVPIISRTVPLDEGFLRALGKNVSNLVPGGDSFATISNEKVKELEGLIDYILETSALVNISATHRAAACNLLCAIIERCRLSANEGFRAIIWENNMWARLFNTFLERSDNSKAKSMRQVLVVLTGMLLTDAPPQSSGLRDDAVSRVLEMICRCQNRMKVKPALQALAHFITKDLVSIDQLVDLHRNYSEDGADSVQGLNTHQLLLHQFFAWVWHHDTAPAAGHLVTNFLAKSVQQRICMEEKTNLLPMWIEPLESSIRKYPESVEEFKHHIFPEVFRLGLDGYLQFLYHLRLDRHLGIRSTFHSPNSSLFTANSRLEITLLFAALQVGKELGLVKDVDYKDYKTIEVHGGALNVPDILFGRLLAHPLPAIRLAALSLLVSSTAVTRPITNGTFQCLRRHLPHLHADIDANFRGELLGLMQRLFDRLRASTATLSKALGSNRPSPKLICSQEVITARDNQMPSGEIHGMLQCHREFISWYLQFLFFELRPTSSYQRHISALKSLNFVLKSGLDSSIPHQNLSKQAQGDLKWTQQWEVFGSGLIRLLLDLLLDPFEDVRNAAVLNLKVNFERLSTDLTAVNTRDPTADMYSSLASRSTKFQYVELASIVQFIGRAETIMLRTGRADHADGVARAYEYIFLQCAVSLKSNREPQQTVEHWWSTRLGVVLHLIEQLEGTIAIASENLSSAVNGYPVHGIFASFRYIIDLPGFYPLLNTFSQEEIQLWRSIHRRIFACLESIWSCVREVLCNDAPEGHVPEDLEVELEINTKDILSYSWRALKEASALLRTVISKAPACAPWRDSILELSDFEVLGKLCFVQLAELRHRGAFSTVSQTFAACCARCIGVDDIAIQELPRFWYQDTLMCIRNKASMITRRSAGIPSLISGIMSAEPGGQLFEKAMEDLFLEASPDAESSNIQDSRLPQVHALNCLKEIFTTTRLGQSSEPYIGKGLDLAASKLRSKNWPIRNCGLMLFKALLDRLLGSSDTQKWKEQKPAKFSRLSYENYPNLIEIMARLLVPKDTRGRPVVETHTSTSTSVVRATEGVFPALQILQQAPPPEADRETVRRLVLDLTRSPHWHVRDMAARTFASGLRQTEHVSMIRGLISSLDENQNSFHGLLLCIKYSLQIYANSQGSTSVCWIMEDLLDISNDIFQKSTCPLAKATYLDLVNSVQKAIILRSTSSSKLTEIFDRIARQLDFEVHTQYEALHYSKDSSVTAPSALLRRSMSNYLAIHHILVCDAGRAGCEAPSSEIGSLQSILYKLGQADPDNCCTVLEELGKMLNHSSFEAVVIRNLEILTGIYRLSLTTKDFLVRSTAQSVLADLIGTDEVRCAFFARIDGDSAAQTLKILQAQCLYGSPSSMESAIRLQGFFLDHQLQLLQLWNQKALHDQYEYVRTLQKSLHESNSFSTRHAAMLSISGIRYIWMNEEPALIPPPLLSLSLVVYDVLNDDDDGIRELAAQTATRVIMGKRYRRGMRDAVPLLSSQRLAEYLARVYSDSLELCDHAMRRFMGCEHGAALFETSFQETLAHARKEDIALFVQEKQNLFIDGTREVVIWSRVLKRISSKAIHRTLVEDLTRWVMDGISLLAATAEVEADGPLGWTSKVEVFALGMRVIYGAEVLLNWGMRSRKVGVKGSEIRRKLREFADVAKSGIHELWIDRVEAVLAHSVLEKLALVKAKIEAVVSEV</sequence>
<keyword evidence="7" id="KW-1185">Reference proteome</keyword>
<dbReference type="OrthoDB" id="73997at2759"/>
<evidence type="ECO:0000313" key="6">
    <source>
        <dbReference type="EMBL" id="OCL07142.1"/>
    </source>
</evidence>
<reference evidence="6 7" key="1">
    <citation type="journal article" date="2016" name="Nat. Commun.">
        <title>Ectomycorrhizal ecology is imprinted in the genome of the dominant symbiotic fungus Cenococcum geophilum.</title>
        <authorList>
            <consortium name="DOE Joint Genome Institute"/>
            <person name="Peter M."/>
            <person name="Kohler A."/>
            <person name="Ohm R.A."/>
            <person name="Kuo A."/>
            <person name="Krutzmann J."/>
            <person name="Morin E."/>
            <person name="Arend M."/>
            <person name="Barry K.W."/>
            <person name="Binder M."/>
            <person name="Choi C."/>
            <person name="Clum A."/>
            <person name="Copeland A."/>
            <person name="Grisel N."/>
            <person name="Haridas S."/>
            <person name="Kipfer T."/>
            <person name="LaButti K."/>
            <person name="Lindquist E."/>
            <person name="Lipzen A."/>
            <person name="Maire R."/>
            <person name="Meier B."/>
            <person name="Mihaltcheva S."/>
            <person name="Molinier V."/>
            <person name="Murat C."/>
            <person name="Poggeler S."/>
            <person name="Quandt C.A."/>
            <person name="Sperisen C."/>
            <person name="Tritt A."/>
            <person name="Tisserant E."/>
            <person name="Crous P.W."/>
            <person name="Henrissat B."/>
            <person name="Nehls U."/>
            <person name="Egli S."/>
            <person name="Spatafora J.W."/>
            <person name="Grigoriev I.V."/>
            <person name="Martin F.M."/>
        </authorList>
    </citation>
    <scope>NUCLEOTIDE SEQUENCE [LARGE SCALE GENOMIC DNA]</scope>
    <source>
        <strain evidence="6 7">CBS 207.34</strain>
    </source>
</reference>
<gene>
    <name evidence="6" type="ORF">AOQ84DRAFT_389700</name>
</gene>
<proteinExistence type="inferred from homology"/>
<dbReference type="PANTHER" id="PTHR14387:SF0">
    <property type="entry name" value="DUF2428 DOMAIN-CONTAINING PROTEIN"/>
    <property type="match status" value="1"/>
</dbReference>
<dbReference type="InterPro" id="IPR051954">
    <property type="entry name" value="tRNA_methyltransferase_THADA"/>
</dbReference>
<dbReference type="Pfam" id="PF25150">
    <property type="entry name" value="TPR_Trm732"/>
    <property type="match status" value="1"/>
</dbReference>
<evidence type="ECO:0000259" key="4">
    <source>
        <dbReference type="Pfam" id="PF25150"/>
    </source>
</evidence>
<dbReference type="PANTHER" id="PTHR14387">
    <property type="entry name" value="THADA/DEATH RECEPTOR INTERACTING PROTEIN"/>
    <property type="match status" value="1"/>
</dbReference>
<dbReference type="Pfam" id="PF26523">
    <property type="entry name" value="Trm732_C"/>
    <property type="match status" value="1"/>
</dbReference>
<dbReference type="GO" id="GO:0030488">
    <property type="term" value="P:tRNA methylation"/>
    <property type="evidence" value="ECO:0007669"/>
    <property type="project" value="TreeGrafter"/>
</dbReference>
<dbReference type="InterPro" id="IPR019442">
    <property type="entry name" value="THADA/TRM732_DUF2428"/>
</dbReference>
<keyword evidence="2" id="KW-0819">tRNA processing</keyword>
<dbReference type="InterPro" id="IPR016024">
    <property type="entry name" value="ARM-type_fold"/>
</dbReference>
<dbReference type="EMBL" id="KV749922">
    <property type="protein sequence ID" value="OCL07142.1"/>
    <property type="molecule type" value="Genomic_DNA"/>
</dbReference>
<dbReference type="InterPro" id="IPR056842">
    <property type="entry name" value="THADA-like_TPR_C"/>
</dbReference>
<evidence type="ECO:0000259" key="3">
    <source>
        <dbReference type="Pfam" id="PF10350"/>
    </source>
</evidence>
<dbReference type="InterPro" id="IPR056843">
    <property type="entry name" value="THADA-like_TPR"/>
</dbReference>
<evidence type="ECO:0000313" key="7">
    <source>
        <dbReference type="Proteomes" id="UP000250140"/>
    </source>
</evidence>
<evidence type="ECO:0008006" key="8">
    <source>
        <dbReference type="Google" id="ProtNLM"/>
    </source>
</evidence>
<dbReference type="GO" id="GO:0005829">
    <property type="term" value="C:cytosol"/>
    <property type="evidence" value="ECO:0007669"/>
    <property type="project" value="TreeGrafter"/>
</dbReference>
<feature type="domain" description="tRNA (32-2'-O)-methyltransferase regulator THADA-like C-terminal TPR repeats region" evidence="5">
    <location>
        <begin position="966"/>
        <end position="1123"/>
    </location>
</feature>
<comment type="similarity">
    <text evidence="1">Belongs to the THADA family.</text>
</comment>
<evidence type="ECO:0000256" key="1">
    <source>
        <dbReference type="ARBA" id="ARBA00010409"/>
    </source>
</evidence>
<dbReference type="Pfam" id="PF10350">
    <property type="entry name" value="DUF2428"/>
    <property type="match status" value="1"/>
</dbReference>
<accession>A0A8E2JRW7</accession>
<dbReference type="Pfam" id="PF25151">
    <property type="entry name" value="TPR_Trm732_C"/>
    <property type="match status" value="1"/>
</dbReference>